<proteinExistence type="predicted"/>
<organism evidence="2 3">
    <name type="scientific">Petrolisthes cinctipes</name>
    <name type="common">Flat porcelain crab</name>
    <dbReference type="NCBI Taxonomy" id="88211"/>
    <lineage>
        <taxon>Eukaryota</taxon>
        <taxon>Metazoa</taxon>
        <taxon>Ecdysozoa</taxon>
        <taxon>Arthropoda</taxon>
        <taxon>Crustacea</taxon>
        <taxon>Multicrustacea</taxon>
        <taxon>Malacostraca</taxon>
        <taxon>Eumalacostraca</taxon>
        <taxon>Eucarida</taxon>
        <taxon>Decapoda</taxon>
        <taxon>Pleocyemata</taxon>
        <taxon>Anomura</taxon>
        <taxon>Galatheoidea</taxon>
        <taxon>Porcellanidae</taxon>
        <taxon>Petrolisthes</taxon>
    </lineage>
</organism>
<reference evidence="2" key="1">
    <citation type="submission" date="2023-10" db="EMBL/GenBank/DDBJ databases">
        <title>Genome assemblies of two species of porcelain crab, Petrolisthes cinctipes and Petrolisthes manimaculis (Anomura: Porcellanidae).</title>
        <authorList>
            <person name="Angst P."/>
        </authorList>
    </citation>
    <scope>NUCLEOTIDE SEQUENCE</scope>
    <source>
        <strain evidence="2">PB745_01</strain>
        <tissue evidence="2">Gill</tissue>
    </source>
</reference>
<evidence type="ECO:0000256" key="1">
    <source>
        <dbReference type="SAM" id="MobiDB-lite"/>
    </source>
</evidence>
<evidence type="ECO:0000313" key="2">
    <source>
        <dbReference type="EMBL" id="KAK3848772.1"/>
    </source>
</evidence>
<feature type="region of interest" description="Disordered" evidence="1">
    <location>
        <begin position="1"/>
        <end position="40"/>
    </location>
</feature>
<protein>
    <submittedName>
        <fullName evidence="2">Uncharacterized protein</fullName>
    </submittedName>
</protein>
<comment type="caution">
    <text evidence="2">The sequence shown here is derived from an EMBL/GenBank/DDBJ whole genome shotgun (WGS) entry which is preliminary data.</text>
</comment>
<dbReference type="EMBL" id="JAWQEG010009365">
    <property type="protein sequence ID" value="KAK3848772.1"/>
    <property type="molecule type" value="Genomic_DNA"/>
</dbReference>
<gene>
    <name evidence="2" type="ORF">Pcinc_044451</name>
</gene>
<name>A0AAE1EEC7_PETCI</name>
<evidence type="ECO:0000313" key="3">
    <source>
        <dbReference type="Proteomes" id="UP001286313"/>
    </source>
</evidence>
<dbReference type="AlphaFoldDB" id="A0AAE1EEC7"/>
<sequence>MSLHSRHHYTVTPLTTPPHSHPPHDTTSQSTHSQHHYTVNPSRHQCSQALSNCILSCLNEAVFASEGEKFVDGNSDAWLLYTITAAFLPPSRPVHPLTPLTFPPHSLKKGGMGEEVRSHRVEEGKRTFYSIS</sequence>
<dbReference type="Proteomes" id="UP001286313">
    <property type="component" value="Unassembled WGS sequence"/>
</dbReference>
<keyword evidence="3" id="KW-1185">Reference proteome</keyword>
<accession>A0AAE1EEC7</accession>